<protein>
    <recommendedName>
        <fullName evidence="5">Mannose-sensitive agglutinin biogenesis protein MshI</fullName>
    </recommendedName>
</protein>
<evidence type="ECO:0000256" key="2">
    <source>
        <dbReference type="SAM" id="Phobius"/>
    </source>
</evidence>
<sequence>MNSRINLYRDEFKPQFVWVSATNAIVFSVLTLLLMGGTYFAVWESQQSSAQELAQIQTDIATKERQLAELTKQLTDRQKNPVLLSKLETQKFRLSTAKDLADKLSNLSKLQEKPFSTALTSFAEINNSSVWLTSFKINDKNIEIQGNINEPGALPSWLKSIGKTSFFNNRDFRAATVFRTEGQLGFKIESQAAQIEEARGETNE</sequence>
<dbReference type="AlphaFoldDB" id="G4QFE2"/>
<keyword evidence="4" id="KW-1185">Reference proteome</keyword>
<feature type="transmembrane region" description="Helical" evidence="2">
    <location>
        <begin position="16"/>
        <end position="42"/>
    </location>
</feature>
<organism evidence="3 4">
    <name type="scientific">Glaciecola nitratireducens (strain JCM 12485 / KCTC 12276 / FR1064)</name>
    <dbReference type="NCBI Taxonomy" id="1085623"/>
    <lineage>
        <taxon>Bacteria</taxon>
        <taxon>Pseudomonadati</taxon>
        <taxon>Pseudomonadota</taxon>
        <taxon>Gammaproteobacteria</taxon>
        <taxon>Alteromonadales</taxon>
        <taxon>Alteromonadaceae</taxon>
        <taxon>Brumicola</taxon>
    </lineage>
</organism>
<keyword evidence="2" id="KW-0812">Transmembrane</keyword>
<dbReference type="eggNOG" id="COG3166">
    <property type="taxonomic scope" value="Bacteria"/>
</dbReference>
<name>G4QFE2_GLANF</name>
<gene>
    <name evidence="3" type="ordered locus">GNIT_0332</name>
</gene>
<feature type="coiled-coil region" evidence="1">
    <location>
        <begin position="53"/>
        <end position="80"/>
    </location>
</feature>
<dbReference type="HOGENOM" id="CLU_097502_1_0_6"/>
<dbReference type="Proteomes" id="UP000009282">
    <property type="component" value="Chromosome"/>
</dbReference>
<keyword evidence="1" id="KW-0175">Coiled coil</keyword>
<dbReference type="STRING" id="1085623.GNIT_0332"/>
<dbReference type="KEGG" id="gni:GNIT_0332"/>
<keyword evidence="2" id="KW-1133">Transmembrane helix</keyword>
<reference evidence="3 4" key="1">
    <citation type="journal article" date="2011" name="J. Bacteriol.">
        <title>Complete genome sequence of seawater bacterium Glaciecola nitratireducens FR1064T.</title>
        <authorList>
            <person name="Bian F."/>
            <person name="Qin Q.L."/>
            <person name="Xie B.B."/>
            <person name="Shu Y.L."/>
            <person name="Zhang X.Y."/>
            <person name="Yu Y."/>
            <person name="Chen B."/>
            <person name="Chen X.L."/>
            <person name="Zhou B.C."/>
            <person name="Zhang Y.Z."/>
        </authorList>
    </citation>
    <scope>NUCLEOTIDE SEQUENCE [LARGE SCALE GENOMIC DNA]</scope>
    <source>
        <strain evidence="4">JCM 12485 / KCTC 12276 / FR1064</strain>
    </source>
</reference>
<keyword evidence="2" id="KW-0472">Membrane</keyword>
<dbReference type="Pfam" id="PF05137">
    <property type="entry name" value="PilN"/>
    <property type="match status" value="1"/>
</dbReference>
<accession>G4QFE2</accession>
<dbReference type="RefSeq" id="WP_014107365.1">
    <property type="nucleotide sequence ID" value="NC_016041.1"/>
</dbReference>
<proteinExistence type="predicted"/>
<evidence type="ECO:0000313" key="4">
    <source>
        <dbReference type="Proteomes" id="UP000009282"/>
    </source>
</evidence>
<evidence type="ECO:0000313" key="3">
    <source>
        <dbReference type="EMBL" id="AEP28486.1"/>
    </source>
</evidence>
<dbReference type="InterPro" id="IPR007813">
    <property type="entry name" value="PilN"/>
</dbReference>
<evidence type="ECO:0000256" key="1">
    <source>
        <dbReference type="SAM" id="Coils"/>
    </source>
</evidence>
<evidence type="ECO:0008006" key="5">
    <source>
        <dbReference type="Google" id="ProtNLM"/>
    </source>
</evidence>
<dbReference type="EMBL" id="CP003060">
    <property type="protein sequence ID" value="AEP28486.1"/>
    <property type="molecule type" value="Genomic_DNA"/>
</dbReference>
<dbReference type="OrthoDB" id="6876592at2"/>